<organism evidence="10 11">
    <name type="scientific">Eleginops maclovinus</name>
    <name type="common">Patagonian blennie</name>
    <name type="synonym">Eleginus maclovinus</name>
    <dbReference type="NCBI Taxonomy" id="56733"/>
    <lineage>
        <taxon>Eukaryota</taxon>
        <taxon>Metazoa</taxon>
        <taxon>Chordata</taxon>
        <taxon>Craniata</taxon>
        <taxon>Vertebrata</taxon>
        <taxon>Euteleostomi</taxon>
        <taxon>Actinopterygii</taxon>
        <taxon>Neopterygii</taxon>
        <taxon>Teleostei</taxon>
        <taxon>Neoteleostei</taxon>
        <taxon>Acanthomorphata</taxon>
        <taxon>Eupercaria</taxon>
        <taxon>Perciformes</taxon>
        <taxon>Notothenioidei</taxon>
        <taxon>Eleginopidae</taxon>
        <taxon>Eleginops</taxon>
    </lineage>
</organism>
<keyword evidence="4 8" id="KW-1133">Transmembrane helix</keyword>
<comment type="similarity">
    <text evidence="6">Belongs to the major facilitator superfamily. Spinster (TC 2.A.1.49) family.</text>
</comment>
<dbReference type="PANTHER" id="PTHR23505:SF67">
    <property type="entry name" value="PROTEIN SPINSTER HOMOLOG 3"/>
    <property type="match status" value="1"/>
</dbReference>
<keyword evidence="3 8" id="KW-0812">Transmembrane</keyword>
<feature type="transmembrane region" description="Helical" evidence="8">
    <location>
        <begin position="123"/>
        <end position="145"/>
    </location>
</feature>
<comment type="subcellular location">
    <subcellularLocation>
        <location evidence="1">Membrane</location>
        <topology evidence="1">Multi-pass membrane protein</topology>
    </subcellularLocation>
</comment>
<dbReference type="PANTHER" id="PTHR23505">
    <property type="entry name" value="SPINSTER"/>
    <property type="match status" value="1"/>
</dbReference>
<feature type="region of interest" description="Disordered" evidence="7">
    <location>
        <begin position="490"/>
        <end position="523"/>
    </location>
</feature>
<feature type="compositionally biased region" description="Polar residues" evidence="7">
    <location>
        <begin position="514"/>
        <end position="523"/>
    </location>
</feature>
<evidence type="ECO:0000256" key="8">
    <source>
        <dbReference type="SAM" id="Phobius"/>
    </source>
</evidence>
<evidence type="ECO:0000256" key="3">
    <source>
        <dbReference type="ARBA" id="ARBA00022692"/>
    </source>
</evidence>
<evidence type="ECO:0000256" key="7">
    <source>
        <dbReference type="SAM" id="MobiDB-lite"/>
    </source>
</evidence>
<evidence type="ECO:0000256" key="6">
    <source>
        <dbReference type="ARBA" id="ARBA00024338"/>
    </source>
</evidence>
<keyword evidence="2" id="KW-0813">Transport</keyword>
<dbReference type="Gene3D" id="1.20.1250.20">
    <property type="entry name" value="MFS general substrate transporter like domains"/>
    <property type="match status" value="1"/>
</dbReference>
<dbReference type="InterPro" id="IPR036259">
    <property type="entry name" value="MFS_trans_sf"/>
</dbReference>
<feature type="transmembrane region" description="Helical" evidence="8">
    <location>
        <begin position="314"/>
        <end position="335"/>
    </location>
</feature>
<dbReference type="AlphaFoldDB" id="A0AAN8AGK6"/>
<evidence type="ECO:0000256" key="5">
    <source>
        <dbReference type="ARBA" id="ARBA00023136"/>
    </source>
</evidence>
<proteinExistence type="inferred from homology"/>
<keyword evidence="5 8" id="KW-0472">Membrane</keyword>
<gene>
    <name evidence="10" type="ORF">PBY51_003213</name>
</gene>
<dbReference type="GO" id="GO:0016020">
    <property type="term" value="C:membrane"/>
    <property type="evidence" value="ECO:0007669"/>
    <property type="project" value="UniProtKB-SubCell"/>
</dbReference>
<evidence type="ECO:0000256" key="1">
    <source>
        <dbReference type="ARBA" id="ARBA00004141"/>
    </source>
</evidence>
<reference evidence="10 11" key="2">
    <citation type="journal article" date="2023" name="Mol. Biol. Evol.">
        <title>Genomics of Secondarily Temperate Adaptation in the Only Non-Antarctic Icefish.</title>
        <authorList>
            <person name="Rivera-Colon A.G."/>
            <person name="Rayamajhi N."/>
            <person name="Minhas B.F."/>
            <person name="Madrigal G."/>
            <person name="Bilyk K.T."/>
            <person name="Yoon V."/>
            <person name="Hune M."/>
            <person name="Gregory S."/>
            <person name="Cheng C.H.C."/>
            <person name="Catchen J.M."/>
        </authorList>
    </citation>
    <scope>NUCLEOTIDE SEQUENCE [LARGE SCALE GENOMIC DNA]</scope>
    <source>
        <strain evidence="10">JMC-PN-2008</strain>
    </source>
</reference>
<dbReference type="InterPro" id="IPR044770">
    <property type="entry name" value="MFS_spinster-like"/>
</dbReference>
<feature type="domain" description="Major facilitator superfamily (MFS) profile" evidence="9">
    <location>
        <begin position="54"/>
        <end position="473"/>
    </location>
</feature>
<dbReference type="InterPro" id="IPR011701">
    <property type="entry name" value="MFS"/>
</dbReference>
<feature type="transmembrane region" description="Helical" evidence="8">
    <location>
        <begin position="265"/>
        <end position="286"/>
    </location>
</feature>
<evidence type="ECO:0000256" key="2">
    <source>
        <dbReference type="ARBA" id="ARBA00022448"/>
    </source>
</evidence>
<feature type="transmembrane region" description="Helical" evidence="8">
    <location>
        <begin position="211"/>
        <end position="231"/>
    </location>
</feature>
<dbReference type="Proteomes" id="UP001346869">
    <property type="component" value="Unassembled WGS sequence"/>
</dbReference>
<evidence type="ECO:0000256" key="4">
    <source>
        <dbReference type="ARBA" id="ARBA00022989"/>
    </source>
</evidence>
<feature type="transmembrane region" description="Helical" evidence="8">
    <location>
        <begin position="151"/>
        <end position="173"/>
    </location>
</feature>
<dbReference type="EMBL" id="JAUZQC010000015">
    <property type="protein sequence ID" value="KAK5859123.1"/>
    <property type="molecule type" value="Genomic_DNA"/>
</dbReference>
<feature type="transmembrane region" description="Helical" evidence="8">
    <location>
        <begin position="453"/>
        <end position="477"/>
    </location>
</feature>
<dbReference type="SUPFAM" id="SSF103473">
    <property type="entry name" value="MFS general substrate transporter"/>
    <property type="match status" value="1"/>
</dbReference>
<dbReference type="Pfam" id="PF07690">
    <property type="entry name" value="MFS_1"/>
    <property type="match status" value="1"/>
</dbReference>
<feature type="transmembrane region" description="Helical" evidence="8">
    <location>
        <begin position="180"/>
        <end position="205"/>
    </location>
</feature>
<name>A0AAN8AGK6_ELEMC</name>
<evidence type="ECO:0000259" key="9">
    <source>
        <dbReference type="PROSITE" id="PS50850"/>
    </source>
</evidence>
<protein>
    <recommendedName>
        <fullName evidence="9">Major facilitator superfamily (MFS) profile domain-containing protein</fullName>
    </recommendedName>
</protein>
<dbReference type="InterPro" id="IPR020846">
    <property type="entry name" value="MFS_dom"/>
</dbReference>
<dbReference type="PROSITE" id="PS50850">
    <property type="entry name" value="MFS"/>
    <property type="match status" value="1"/>
</dbReference>
<dbReference type="CDD" id="cd17328">
    <property type="entry name" value="MFS_spinster_like"/>
    <property type="match status" value="1"/>
</dbReference>
<sequence length="523" mass="56603">MLTMEQKDIPIPRWSLGSSSGLHYGSFVNSLSSLTPKTEETEEPAISQRRSYVAIAVLCYINLLNYTERYTIAGVLVNIQQFFDINDGTAALIQTVFICSFLLLAPLFGYLGDRYNRKHIMIGSLIVWLVAAAGSSFVTESYFWLLTLLRGMVGIGEVGYSTIAPTIIGDLFVGPKRSMIICIFYVFIPVGSGLGYITGAGVTALTGDWRWALRITPILGVVGLFLLVFLCPNPPRGAAETQGEGVSVKSSYLEDIKYLLKNKTYVWSTLGLTATAFLSGALAFWMPTFLSRARVNQGLRPPCVKEPCDSTDSYIFGALTVLTGILGACLGSGLSRWLRDKFPKADSLICAAGLLGAAPSLFLTIFLAPISIPATYVFIFFGGILISMNWAIMADMLLYIVIPTRRATAEALQISVAHLLGDAGSPYLVGVVSEAISKSKPVSAESSFGSLQYSLLLCPVAGIISGLLYSLSSLYIIEDRKAAAQLVEGVPRQQKDPFSEPPIELNNGDKSNHENNLSQNIEG</sequence>
<accession>A0AAN8AGK6</accession>
<comment type="caution">
    <text evidence="10">The sequence shown here is derived from an EMBL/GenBank/DDBJ whole genome shotgun (WGS) entry which is preliminary data.</text>
</comment>
<evidence type="ECO:0000313" key="11">
    <source>
        <dbReference type="Proteomes" id="UP001346869"/>
    </source>
</evidence>
<feature type="transmembrane region" description="Helical" evidence="8">
    <location>
        <begin position="414"/>
        <end position="433"/>
    </location>
</feature>
<feature type="transmembrane region" description="Helical" evidence="8">
    <location>
        <begin position="347"/>
        <end position="370"/>
    </location>
</feature>
<feature type="transmembrane region" description="Helical" evidence="8">
    <location>
        <begin position="376"/>
        <end position="402"/>
    </location>
</feature>
<keyword evidence="11" id="KW-1185">Reference proteome</keyword>
<reference evidence="10 11" key="1">
    <citation type="journal article" date="2023" name="Genes (Basel)">
        <title>Chromosome-Level Genome Assembly and Circadian Gene Repertoire of the Patagonia Blennie Eleginops maclovinus-The Closest Ancestral Proxy of Antarctic Cryonotothenioids.</title>
        <authorList>
            <person name="Cheng C.C."/>
            <person name="Rivera-Colon A.G."/>
            <person name="Minhas B.F."/>
            <person name="Wilson L."/>
            <person name="Rayamajhi N."/>
            <person name="Vargas-Chacoff L."/>
            <person name="Catchen J.M."/>
        </authorList>
    </citation>
    <scope>NUCLEOTIDE SEQUENCE [LARGE SCALE GENOMIC DNA]</scope>
    <source>
        <strain evidence="10">JMC-PN-2008</strain>
    </source>
</reference>
<evidence type="ECO:0000313" key="10">
    <source>
        <dbReference type="EMBL" id="KAK5859123.1"/>
    </source>
</evidence>
<feature type="transmembrane region" description="Helical" evidence="8">
    <location>
        <begin position="91"/>
        <end position="111"/>
    </location>
</feature>
<dbReference type="GO" id="GO:0022857">
    <property type="term" value="F:transmembrane transporter activity"/>
    <property type="evidence" value="ECO:0007669"/>
    <property type="project" value="InterPro"/>
</dbReference>